<accession>A0A7W7XA58</accession>
<dbReference type="RefSeq" id="WP_147321018.1">
    <property type="nucleotide sequence ID" value="NZ_JACHJY010000002.1"/>
</dbReference>
<name>A0A7W7XA58_9ACTN</name>
<keyword evidence="2" id="KW-1185">Reference proteome</keyword>
<comment type="caution">
    <text evidence="1">The sequence shown here is derived from an EMBL/GenBank/DDBJ whole genome shotgun (WGS) entry which is preliminary data.</text>
</comment>
<dbReference type="Proteomes" id="UP000582643">
    <property type="component" value="Unassembled WGS sequence"/>
</dbReference>
<evidence type="ECO:0000313" key="1">
    <source>
        <dbReference type="EMBL" id="MBB4981139.1"/>
    </source>
</evidence>
<gene>
    <name evidence="1" type="ORF">GGE06_002047</name>
</gene>
<protein>
    <submittedName>
        <fullName evidence="1">Uncharacterized protein</fullName>
    </submittedName>
</protein>
<sequence>MNAVKIGITNIGTTRLADHRRDGWSIIKTQHFMFGSDAYDVEQAVLYRMRNELGIPPYLTADQMRRGGATETADADLISPLSVWGLVCRARDEINSDTARFAVEVGSTDRT</sequence>
<organism evidence="1 2">
    <name type="scientific">Streptomyces nymphaeiformis</name>
    <dbReference type="NCBI Taxonomy" id="2663842"/>
    <lineage>
        <taxon>Bacteria</taxon>
        <taxon>Bacillati</taxon>
        <taxon>Actinomycetota</taxon>
        <taxon>Actinomycetes</taxon>
        <taxon>Kitasatosporales</taxon>
        <taxon>Streptomycetaceae</taxon>
        <taxon>Streptomyces</taxon>
    </lineage>
</organism>
<evidence type="ECO:0000313" key="2">
    <source>
        <dbReference type="Proteomes" id="UP000582643"/>
    </source>
</evidence>
<reference evidence="1 2" key="1">
    <citation type="submission" date="2020-08" db="EMBL/GenBank/DDBJ databases">
        <title>Genomic Encyclopedia of Type Strains, Phase III (KMG-III): the genomes of soil and plant-associated and newly described type strains.</title>
        <authorList>
            <person name="Whitman W."/>
        </authorList>
    </citation>
    <scope>NUCLEOTIDE SEQUENCE [LARGE SCALE GENOMIC DNA]</scope>
    <source>
        <strain evidence="1 2">SFB5A</strain>
    </source>
</reference>
<dbReference type="AlphaFoldDB" id="A0A7W7XA58"/>
<dbReference type="EMBL" id="JACHJY010000002">
    <property type="protein sequence ID" value="MBB4981139.1"/>
    <property type="molecule type" value="Genomic_DNA"/>
</dbReference>
<proteinExistence type="predicted"/>